<sequence>MKTSDATKMSPAEWELMRIIWTKNGAGSSEVIELMQQKRSWTESTIKTLLRRLVNKEILKTVKDGRKFIYYPVIEEKVAMNENVTELFDHLCNMKKGKVIIELLTKLELSRSDIEELQKVLEEKSKTAPEMVECDCLPAGMKNECC</sequence>
<dbReference type="InterPro" id="IPR014071">
    <property type="entry name" value="Cu_transp_CopY/TcrY"/>
</dbReference>
<dbReference type="GO" id="GO:0046933">
    <property type="term" value="F:proton-transporting ATP synthase activity, rotational mechanism"/>
    <property type="evidence" value="ECO:0007669"/>
    <property type="project" value="InterPro"/>
</dbReference>
<evidence type="ECO:0000313" key="6">
    <source>
        <dbReference type="Proteomes" id="UP000051448"/>
    </source>
</evidence>
<keyword evidence="2" id="KW-0805">Transcription regulation</keyword>
<dbReference type="InterPro" id="IPR036388">
    <property type="entry name" value="WH-like_DNA-bd_sf"/>
</dbReference>
<dbReference type="PIRSF" id="PIRSF019455">
    <property type="entry name" value="CopR_AtkY"/>
    <property type="match status" value="1"/>
</dbReference>
<evidence type="ECO:0000256" key="3">
    <source>
        <dbReference type="ARBA" id="ARBA00023125"/>
    </source>
</evidence>
<keyword evidence="4" id="KW-0804">Transcription</keyword>
<dbReference type="GeneID" id="98310385"/>
<dbReference type="GO" id="GO:0003677">
    <property type="term" value="F:DNA binding"/>
    <property type="evidence" value="ECO:0007669"/>
    <property type="project" value="UniProtKB-KW"/>
</dbReference>
<dbReference type="GO" id="GO:0016020">
    <property type="term" value="C:membrane"/>
    <property type="evidence" value="ECO:0007669"/>
    <property type="project" value="UniProtKB-SubCell"/>
</dbReference>
<keyword evidence="6" id="KW-1185">Reference proteome</keyword>
<dbReference type="InterPro" id="IPR036390">
    <property type="entry name" value="WH_DNA-bd_sf"/>
</dbReference>
<dbReference type="STRING" id="1423759.FC92_GL000620"/>
<dbReference type="SUPFAM" id="SSF46785">
    <property type="entry name" value="Winged helix' DNA-binding domain"/>
    <property type="match status" value="1"/>
</dbReference>
<organism evidence="5 6">
    <name type="scientific">Liquorilactobacillus hordei DSM 19519</name>
    <dbReference type="NCBI Taxonomy" id="1423759"/>
    <lineage>
        <taxon>Bacteria</taxon>
        <taxon>Bacillati</taxon>
        <taxon>Bacillota</taxon>
        <taxon>Bacilli</taxon>
        <taxon>Lactobacillales</taxon>
        <taxon>Lactobacillaceae</taxon>
        <taxon>Liquorilactobacillus</taxon>
    </lineage>
</organism>
<dbReference type="Pfam" id="PF03965">
    <property type="entry name" value="Penicillinase_R"/>
    <property type="match status" value="1"/>
</dbReference>
<dbReference type="Gene3D" id="1.10.10.10">
    <property type="entry name" value="Winged helix-like DNA-binding domain superfamily/Winged helix DNA-binding domain"/>
    <property type="match status" value="1"/>
</dbReference>
<dbReference type="GO" id="GO:0045892">
    <property type="term" value="P:negative regulation of DNA-templated transcription"/>
    <property type="evidence" value="ECO:0007669"/>
    <property type="project" value="InterPro"/>
</dbReference>
<keyword evidence="3" id="KW-0238">DNA-binding</keyword>
<evidence type="ECO:0000256" key="2">
    <source>
        <dbReference type="ARBA" id="ARBA00023015"/>
    </source>
</evidence>
<dbReference type="Proteomes" id="UP000051448">
    <property type="component" value="Unassembled WGS sequence"/>
</dbReference>
<name>A0A0R1MT27_9LACO</name>
<dbReference type="EMBL" id="AZDX01000002">
    <property type="protein sequence ID" value="KRL08106.1"/>
    <property type="molecule type" value="Genomic_DNA"/>
</dbReference>
<accession>A0A0R1MT27</accession>
<dbReference type="AlphaFoldDB" id="A0A0R1MT27"/>
<evidence type="ECO:0000256" key="1">
    <source>
        <dbReference type="ARBA" id="ARBA00011046"/>
    </source>
</evidence>
<gene>
    <name evidence="5" type="ORF">FC92_GL000620</name>
</gene>
<evidence type="ECO:0000313" key="5">
    <source>
        <dbReference type="EMBL" id="KRL08106.1"/>
    </source>
</evidence>
<dbReference type="RefSeq" id="WP_157047927.1">
    <property type="nucleotide sequence ID" value="NZ_AZDX01000002.1"/>
</dbReference>
<dbReference type="NCBIfam" id="TIGR02698">
    <property type="entry name" value="CopY_TcrY"/>
    <property type="match status" value="1"/>
</dbReference>
<dbReference type="InterPro" id="IPR005650">
    <property type="entry name" value="BlaI_family"/>
</dbReference>
<protein>
    <submittedName>
        <fullName evidence="5">Transcriptional regulator</fullName>
    </submittedName>
</protein>
<comment type="caution">
    <text evidence="5">The sequence shown here is derived from an EMBL/GenBank/DDBJ whole genome shotgun (WGS) entry which is preliminary data.</text>
</comment>
<dbReference type="PATRIC" id="fig|1423759.3.peg.658"/>
<comment type="similarity">
    <text evidence="1">Belongs to the BlaI transcriptional regulatory family.</text>
</comment>
<evidence type="ECO:0000256" key="4">
    <source>
        <dbReference type="ARBA" id="ARBA00023163"/>
    </source>
</evidence>
<reference evidence="5 6" key="1">
    <citation type="journal article" date="2015" name="Genome Announc.">
        <title>Expanding the biotechnology potential of lactobacilli through comparative genomics of 213 strains and associated genera.</title>
        <authorList>
            <person name="Sun Z."/>
            <person name="Harris H.M."/>
            <person name="McCann A."/>
            <person name="Guo C."/>
            <person name="Argimon S."/>
            <person name="Zhang W."/>
            <person name="Yang X."/>
            <person name="Jeffery I.B."/>
            <person name="Cooney J.C."/>
            <person name="Kagawa T.F."/>
            <person name="Liu W."/>
            <person name="Song Y."/>
            <person name="Salvetti E."/>
            <person name="Wrobel A."/>
            <person name="Rasinkangas P."/>
            <person name="Parkhill J."/>
            <person name="Rea M.C."/>
            <person name="O'Sullivan O."/>
            <person name="Ritari J."/>
            <person name="Douillard F.P."/>
            <person name="Paul Ross R."/>
            <person name="Yang R."/>
            <person name="Briner A.E."/>
            <person name="Felis G.E."/>
            <person name="de Vos W.M."/>
            <person name="Barrangou R."/>
            <person name="Klaenhammer T.R."/>
            <person name="Caufield P.W."/>
            <person name="Cui Y."/>
            <person name="Zhang H."/>
            <person name="O'Toole P.W."/>
        </authorList>
    </citation>
    <scope>NUCLEOTIDE SEQUENCE [LARGE SCALE GENOMIC DNA]</scope>
    <source>
        <strain evidence="5 6">DSM 19519</strain>
    </source>
</reference>
<proteinExistence type="inferred from homology"/>
<dbReference type="OrthoDB" id="1849040at2"/>